<dbReference type="InterPro" id="IPR008949">
    <property type="entry name" value="Isoprenoid_synthase_dom_sf"/>
</dbReference>
<protein>
    <recommendedName>
        <fullName evidence="8">Polyprenyl synthetase family protein</fullName>
    </recommendedName>
</protein>
<keyword evidence="4" id="KW-0460">Magnesium</keyword>
<dbReference type="SUPFAM" id="SSF48576">
    <property type="entry name" value="Terpenoid synthases"/>
    <property type="match status" value="1"/>
</dbReference>
<comment type="caution">
    <text evidence="7">The sequence shown here is derived from an EMBL/GenBank/DDBJ whole genome shotgun (WGS) entry which is preliminary data.</text>
</comment>
<comment type="similarity">
    <text evidence="6">Belongs to the FPP/GGPP synthase family.</text>
</comment>
<evidence type="ECO:0000256" key="1">
    <source>
        <dbReference type="ARBA" id="ARBA00001946"/>
    </source>
</evidence>
<evidence type="ECO:0000256" key="6">
    <source>
        <dbReference type="RuleBase" id="RU004466"/>
    </source>
</evidence>
<evidence type="ECO:0000256" key="5">
    <source>
        <dbReference type="ARBA" id="ARBA00023229"/>
    </source>
</evidence>
<keyword evidence="2 6" id="KW-0808">Transferase</keyword>
<proteinExistence type="inferred from homology"/>
<accession>A0A7C3J487</accession>
<dbReference type="GO" id="GO:0046872">
    <property type="term" value="F:metal ion binding"/>
    <property type="evidence" value="ECO:0007669"/>
    <property type="project" value="UniProtKB-KW"/>
</dbReference>
<name>A0A7C3J487_9CREN</name>
<dbReference type="CDD" id="cd00867">
    <property type="entry name" value="Trans_IPPS"/>
    <property type="match status" value="1"/>
</dbReference>
<keyword evidence="5" id="KW-0414">Isoprene biosynthesis</keyword>
<dbReference type="EMBL" id="DSTX01000013">
    <property type="protein sequence ID" value="HFK21176.1"/>
    <property type="molecule type" value="Genomic_DNA"/>
</dbReference>
<dbReference type="GO" id="GO:0004659">
    <property type="term" value="F:prenyltransferase activity"/>
    <property type="evidence" value="ECO:0007669"/>
    <property type="project" value="InterPro"/>
</dbReference>
<dbReference type="AlphaFoldDB" id="A0A7C3J487"/>
<dbReference type="Pfam" id="PF00348">
    <property type="entry name" value="polyprenyl_synt"/>
    <property type="match status" value="1"/>
</dbReference>
<dbReference type="InterPro" id="IPR000092">
    <property type="entry name" value="Polyprenyl_synt"/>
</dbReference>
<dbReference type="PANTHER" id="PTHR43281">
    <property type="entry name" value="FARNESYL DIPHOSPHATE SYNTHASE"/>
    <property type="match status" value="1"/>
</dbReference>
<comment type="cofactor">
    <cofactor evidence="1">
        <name>Mg(2+)</name>
        <dbReference type="ChEBI" id="CHEBI:18420"/>
    </cofactor>
</comment>
<evidence type="ECO:0000256" key="3">
    <source>
        <dbReference type="ARBA" id="ARBA00022723"/>
    </source>
</evidence>
<organism evidence="7">
    <name type="scientific">Candidatus Methanomethylicus mesodigestus</name>
    <dbReference type="NCBI Taxonomy" id="1867258"/>
    <lineage>
        <taxon>Archaea</taxon>
        <taxon>Thermoproteota</taxon>
        <taxon>Methanosuratincolia</taxon>
        <taxon>Candidatus Methanomethylicales</taxon>
        <taxon>Candidatus Methanomethylicaceae</taxon>
        <taxon>Candidatus Methanomethylicus</taxon>
    </lineage>
</organism>
<evidence type="ECO:0008006" key="8">
    <source>
        <dbReference type="Google" id="ProtNLM"/>
    </source>
</evidence>
<dbReference type="Gene3D" id="1.10.600.10">
    <property type="entry name" value="Farnesyl Diphosphate Synthase"/>
    <property type="match status" value="1"/>
</dbReference>
<evidence type="ECO:0000256" key="4">
    <source>
        <dbReference type="ARBA" id="ARBA00022842"/>
    </source>
</evidence>
<dbReference type="GO" id="GO:0008299">
    <property type="term" value="P:isoprenoid biosynthetic process"/>
    <property type="evidence" value="ECO:0007669"/>
    <property type="project" value="UniProtKB-KW"/>
</dbReference>
<gene>
    <name evidence="7" type="ORF">ENS19_07880</name>
</gene>
<keyword evidence="3" id="KW-0479">Metal-binding</keyword>
<dbReference type="PANTHER" id="PTHR43281:SF1">
    <property type="entry name" value="FARNESYL DIPHOSPHATE SYNTHASE"/>
    <property type="match status" value="1"/>
</dbReference>
<evidence type="ECO:0000256" key="2">
    <source>
        <dbReference type="ARBA" id="ARBA00022679"/>
    </source>
</evidence>
<reference evidence="7" key="1">
    <citation type="journal article" date="2020" name="mSystems">
        <title>Genome- and Community-Level Interaction Insights into Carbon Utilization and Element Cycling Functions of Hydrothermarchaeota in Hydrothermal Sediment.</title>
        <authorList>
            <person name="Zhou Z."/>
            <person name="Liu Y."/>
            <person name="Xu W."/>
            <person name="Pan J."/>
            <person name="Luo Z.H."/>
            <person name="Li M."/>
        </authorList>
    </citation>
    <scope>NUCLEOTIDE SEQUENCE [LARGE SCALE GENOMIC DNA]</scope>
    <source>
        <strain evidence="7">SpSt-468</strain>
    </source>
</reference>
<sequence length="319" mass="35071">MIPVSDIQKMIVSLGKPIVDLAFQEMLSTRIPSPTASRALKRFAKRWKDYSRSALMVLCCEAVGGDPSLVYPAAKCLVLSGGAFDLHDDIVDQSYVRTNKKKKTTLGIFGEEVTLILGDALLIEGISKLVDLSEHMDPHKVRLIVKAVKDGLFELGSAEVEELKLVRNLDVTPSRYLRIVNMKAADVEAYARVGAMIGGGTPQEIDALGKFGRCLGSIAILRDDIEDTFNDEAELFSRITKESLPLPVIYALSSPALKKKIESCSKSCSNSEIPEILSLIEKSEGFEKTKRKIESLVLNSKTALNNVRNPSRLLSLFKT</sequence>
<evidence type="ECO:0000313" key="7">
    <source>
        <dbReference type="EMBL" id="HFK21176.1"/>
    </source>
</evidence>